<feature type="transmembrane region" description="Helical" evidence="1">
    <location>
        <begin position="143"/>
        <end position="161"/>
    </location>
</feature>
<gene>
    <name evidence="2" type="ORF">KTU01_29980</name>
</gene>
<reference evidence="2 3" key="1">
    <citation type="submission" date="2019-07" db="EMBL/GenBank/DDBJ databases">
        <title>Whole genome shotgun sequence of Kocuria turfanensis NBRC 107627.</title>
        <authorList>
            <person name="Hosoyama A."/>
            <person name="Uohara A."/>
            <person name="Ohji S."/>
            <person name="Ichikawa N."/>
        </authorList>
    </citation>
    <scope>NUCLEOTIDE SEQUENCE [LARGE SCALE GENOMIC DNA]</scope>
    <source>
        <strain evidence="2 3">NBRC 107627</strain>
    </source>
</reference>
<evidence type="ECO:0000256" key="1">
    <source>
        <dbReference type="SAM" id="Phobius"/>
    </source>
</evidence>
<comment type="caution">
    <text evidence="2">The sequence shown here is derived from an EMBL/GenBank/DDBJ whole genome shotgun (WGS) entry which is preliminary data.</text>
</comment>
<proteinExistence type="predicted"/>
<feature type="transmembrane region" description="Helical" evidence="1">
    <location>
        <begin position="7"/>
        <end position="28"/>
    </location>
</feature>
<evidence type="ECO:0000313" key="2">
    <source>
        <dbReference type="EMBL" id="GEO96875.1"/>
    </source>
</evidence>
<keyword evidence="1" id="KW-1133">Transmembrane helix</keyword>
<protein>
    <recommendedName>
        <fullName evidence="4">DUF1772 domain-containing protein</fullName>
    </recommendedName>
</protein>
<sequence>MHALRRLALPVLVVHLWVTMTLFGAIVLETFMVYPNVFADPPASLELTMEFLAVSGPSDFFPPLGFAAWVLGAAALVLNWRLPAVRWWVLLSLAMFVAEGVVSMLYFWPRNDIMFVEGTAVHSAEHLRQVAAEFATWHGRSRMVFNTVAAVAAFTACATAYRHRILASAAAGERRPQTSSARA</sequence>
<dbReference type="EMBL" id="BJZS01000099">
    <property type="protein sequence ID" value="GEO96875.1"/>
    <property type="molecule type" value="Genomic_DNA"/>
</dbReference>
<dbReference type="RefSeq" id="WP_147017777.1">
    <property type="nucleotide sequence ID" value="NZ_BJZS01000099.1"/>
</dbReference>
<accession>A0A512IGP1</accession>
<evidence type="ECO:0008006" key="4">
    <source>
        <dbReference type="Google" id="ProtNLM"/>
    </source>
</evidence>
<keyword evidence="3" id="KW-1185">Reference proteome</keyword>
<dbReference type="STRING" id="388357.GCA_001580365_02313"/>
<name>A0A512IGP1_9MICC</name>
<feature type="transmembrane region" description="Helical" evidence="1">
    <location>
        <begin position="60"/>
        <end position="80"/>
    </location>
</feature>
<feature type="transmembrane region" description="Helical" evidence="1">
    <location>
        <begin position="87"/>
        <end position="108"/>
    </location>
</feature>
<dbReference type="Proteomes" id="UP000321103">
    <property type="component" value="Unassembled WGS sequence"/>
</dbReference>
<dbReference type="AlphaFoldDB" id="A0A512IGP1"/>
<evidence type="ECO:0000313" key="3">
    <source>
        <dbReference type="Proteomes" id="UP000321103"/>
    </source>
</evidence>
<keyword evidence="1" id="KW-0812">Transmembrane</keyword>
<organism evidence="2 3">
    <name type="scientific">Kocuria turfanensis</name>
    <dbReference type="NCBI Taxonomy" id="388357"/>
    <lineage>
        <taxon>Bacteria</taxon>
        <taxon>Bacillati</taxon>
        <taxon>Actinomycetota</taxon>
        <taxon>Actinomycetes</taxon>
        <taxon>Micrococcales</taxon>
        <taxon>Micrococcaceae</taxon>
        <taxon>Kocuria</taxon>
    </lineage>
</organism>
<keyword evidence="1" id="KW-0472">Membrane</keyword>